<dbReference type="PANTHER" id="PTHR30570">
    <property type="entry name" value="PERIPLASMIC PHOSPHATE BINDING COMPONENT OF PHOSPHATE ABC TRANSPORTER"/>
    <property type="match status" value="1"/>
</dbReference>
<organism evidence="6 7">
    <name type="scientific">Rikenella microfusus</name>
    <dbReference type="NCBI Taxonomy" id="28139"/>
    <lineage>
        <taxon>Bacteria</taxon>
        <taxon>Pseudomonadati</taxon>
        <taxon>Bacteroidota</taxon>
        <taxon>Bacteroidia</taxon>
        <taxon>Bacteroidales</taxon>
        <taxon>Rikenellaceae</taxon>
        <taxon>Rikenella</taxon>
    </lineage>
</organism>
<dbReference type="InterPro" id="IPR024370">
    <property type="entry name" value="PBP_domain"/>
</dbReference>
<dbReference type="Pfam" id="PF12849">
    <property type="entry name" value="PBP_like_2"/>
    <property type="match status" value="1"/>
</dbReference>
<dbReference type="PANTHER" id="PTHR30570:SF1">
    <property type="entry name" value="PHOSPHATE-BINDING PROTEIN PSTS"/>
    <property type="match status" value="1"/>
</dbReference>
<feature type="domain" description="PBP" evidence="5">
    <location>
        <begin position="23"/>
        <end position="256"/>
    </location>
</feature>
<evidence type="ECO:0000259" key="5">
    <source>
        <dbReference type="Pfam" id="PF12849"/>
    </source>
</evidence>
<dbReference type="NCBIfam" id="TIGR02136">
    <property type="entry name" value="ptsS_2"/>
    <property type="match status" value="1"/>
</dbReference>
<dbReference type="SUPFAM" id="SSF53850">
    <property type="entry name" value="Periplasmic binding protein-like II"/>
    <property type="match status" value="1"/>
</dbReference>
<dbReference type="RefSeq" id="WP_027291416.1">
    <property type="nucleotide sequence ID" value="NZ_CALVFX010000001.1"/>
</dbReference>
<dbReference type="AlphaFoldDB" id="A0A379MTA2"/>
<evidence type="ECO:0000313" key="6">
    <source>
        <dbReference type="EMBL" id="SUE34775.1"/>
    </source>
</evidence>
<feature type="chain" id="PRO_5027157045" description="Phosphate-binding protein" evidence="4">
    <location>
        <begin position="21"/>
        <end position="270"/>
    </location>
</feature>
<keyword evidence="7" id="KW-1185">Reference proteome</keyword>
<dbReference type="STRING" id="880526.GCA_000427365_01810"/>
<protein>
    <recommendedName>
        <fullName evidence="4">Phosphate-binding protein</fullName>
    </recommendedName>
</protein>
<keyword evidence="4" id="KW-0592">Phosphate transport</keyword>
<gene>
    <name evidence="6" type="primary">sphX</name>
    <name evidence="6" type="ORF">NCTC11190_02008</name>
</gene>
<accession>A0A379MTA2</accession>
<dbReference type="FunFam" id="3.40.190.10:FF:000204">
    <property type="entry name" value="Phosphate ABC transporter substrate-binding protein"/>
    <property type="match status" value="1"/>
</dbReference>
<feature type="signal peptide" evidence="4">
    <location>
        <begin position="1"/>
        <end position="20"/>
    </location>
</feature>
<evidence type="ECO:0000313" key="7">
    <source>
        <dbReference type="Proteomes" id="UP000255233"/>
    </source>
</evidence>
<comment type="function">
    <text evidence="4">Involved in the system for phosphate transport across the cytoplasmic membrane.</text>
</comment>
<dbReference type="OrthoDB" id="9783488at2"/>
<dbReference type="EMBL" id="UGVL01000001">
    <property type="protein sequence ID" value="SUE34775.1"/>
    <property type="molecule type" value="Genomic_DNA"/>
</dbReference>
<sequence length="270" mass="29442">MKRIVMLIAALTLVGGQAMAQKLKGSDSVLPLAQKEAENYLKKNPSADVTVTGGGSGVGLAALIDNTTDIAMASRKIKIDERLKLQNAKRPVVEKIVALDALAVVVNPKNPVSQLTREQLEGIFTGKITNWKQVGGPDMKIVVYSRETSSGTYEFFKESVLKNKNYMASVLSMPATGAIIQSVSQTPGAIGYVGHAYVNDDVKALKVSYDGKTFVEPTYANAKNKTYPVVRPLYFYYTKDREAKVGPLVNYVMSPEGQKWVKEVGYIDVL</sequence>
<evidence type="ECO:0000256" key="2">
    <source>
        <dbReference type="ARBA" id="ARBA00022448"/>
    </source>
</evidence>
<dbReference type="GO" id="GO:0042301">
    <property type="term" value="F:phosphate ion binding"/>
    <property type="evidence" value="ECO:0007669"/>
    <property type="project" value="UniProtKB-UniRule"/>
</dbReference>
<dbReference type="InterPro" id="IPR011862">
    <property type="entry name" value="Phos-bd"/>
</dbReference>
<evidence type="ECO:0000256" key="3">
    <source>
        <dbReference type="ARBA" id="ARBA00022729"/>
    </source>
</evidence>
<keyword evidence="2 4" id="KW-0813">Transport</keyword>
<evidence type="ECO:0000256" key="1">
    <source>
        <dbReference type="ARBA" id="ARBA00008725"/>
    </source>
</evidence>
<keyword evidence="3 4" id="KW-0732">Signal</keyword>
<dbReference type="CDD" id="cd13653">
    <property type="entry name" value="PBP2_phosphate_like_1"/>
    <property type="match status" value="1"/>
</dbReference>
<dbReference type="InterPro" id="IPR050811">
    <property type="entry name" value="Phosphate_ABC_transporter"/>
</dbReference>
<evidence type="ECO:0000256" key="4">
    <source>
        <dbReference type="RuleBase" id="RU367119"/>
    </source>
</evidence>
<dbReference type="Gene3D" id="3.40.190.10">
    <property type="entry name" value="Periplasmic binding protein-like II"/>
    <property type="match status" value="2"/>
</dbReference>
<proteinExistence type="inferred from homology"/>
<reference evidence="6 7" key="1">
    <citation type="submission" date="2018-06" db="EMBL/GenBank/DDBJ databases">
        <authorList>
            <consortium name="Pathogen Informatics"/>
            <person name="Doyle S."/>
        </authorList>
    </citation>
    <scope>NUCLEOTIDE SEQUENCE [LARGE SCALE GENOMIC DNA]</scope>
    <source>
        <strain evidence="6 7">NCTC11190</strain>
    </source>
</reference>
<dbReference type="GO" id="GO:0006817">
    <property type="term" value="P:phosphate ion transport"/>
    <property type="evidence" value="ECO:0007669"/>
    <property type="project" value="UniProtKB-UniRule"/>
</dbReference>
<name>A0A379MTA2_9BACT</name>
<comment type="similarity">
    <text evidence="1 4">Belongs to the PstS family.</text>
</comment>
<dbReference type="Proteomes" id="UP000255233">
    <property type="component" value="Unassembled WGS sequence"/>
</dbReference>